<dbReference type="Proteomes" id="UP000224567">
    <property type="component" value="Unassembled WGS sequence"/>
</dbReference>
<sequence length="97" mass="10814">MAGAASALFLLDIKGQVLVWRDFRGDVSSVQAERFFTKLLEKEGDPQDPVAYDNGVTYMFIQHNNVYLMTASRQNCNAASILLFLHRVVDVSDTGIC</sequence>
<dbReference type="SUPFAM" id="SSF64356">
    <property type="entry name" value="SNARE-like"/>
    <property type="match status" value="1"/>
</dbReference>
<accession>A0A2G2WSM2</accession>
<comment type="caution">
    <text evidence="1">The sequence shown here is derived from an EMBL/GenBank/DDBJ whole genome shotgun (WGS) entry which is preliminary data.</text>
</comment>
<gene>
    <name evidence="1" type="ORF">CQW23_12474</name>
</gene>
<evidence type="ECO:0000313" key="1">
    <source>
        <dbReference type="EMBL" id="PHT48266.1"/>
    </source>
</evidence>
<reference evidence="2" key="2">
    <citation type="journal article" date="2017" name="J. Anim. Genet.">
        <title>Multiple reference genome sequences of hot pepper reveal the massive evolution of plant disease resistance genes by retroduplication.</title>
        <authorList>
            <person name="Kim S."/>
            <person name="Park J."/>
            <person name="Yeom S.-I."/>
            <person name="Kim Y.-M."/>
            <person name="Seo E."/>
            <person name="Kim K.-T."/>
            <person name="Kim M.-S."/>
            <person name="Lee J.M."/>
            <person name="Cheong K."/>
            <person name="Shin H.-S."/>
            <person name="Kim S.-B."/>
            <person name="Han K."/>
            <person name="Lee J."/>
            <person name="Park M."/>
            <person name="Lee H.-A."/>
            <person name="Lee H.-Y."/>
            <person name="Lee Y."/>
            <person name="Oh S."/>
            <person name="Lee J.H."/>
            <person name="Choi E."/>
            <person name="Choi E."/>
            <person name="Lee S.E."/>
            <person name="Jeon J."/>
            <person name="Kim H."/>
            <person name="Choi G."/>
            <person name="Song H."/>
            <person name="Lee J."/>
            <person name="Lee S.-C."/>
            <person name="Kwon J.-K."/>
            <person name="Lee H.-Y."/>
            <person name="Koo N."/>
            <person name="Hong Y."/>
            <person name="Kim R.W."/>
            <person name="Kang W.-H."/>
            <person name="Huh J.H."/>
            <person name="Kang B.-C."/>
            <person name="Yang T.-J."/>
            <person name="Lee Y.-H."/>
            <person name="Bennetzen J.L."/>
            <person name="Choi D."/>
        </authorList>
    </citation>
    <scope>NUCLEOTIDE SEQUENCE [LARGE SCALE GENOMIC DNA]</scope>
    <source>
        <strain evidence="2">cv. PBC81</strain>
    </source>
</reference>
<dbReference type="AlphaFoldDB" id="A0A2G2WSM2"/>
<keyword evidence="2" id="KW-1185">Reference proteome</keyword>
<name>A0A2G2WSM2_CAPBA</name>
<organism evidence="1 2">
    <name type="scientific">Capsicum baccatum</name>
    <name type="common">Peruvian pepper</name>
    <dbReference type="NCBI Taxonomy" id="33114"/>
    <lineage>
        <taxon>Eukaryota</taxon>
        <taxon>Viridiplantae</taxon>
        <taxon>Streptophyta</taxon>
        <taxon>Embryophyta</taxon>
        <taxon>Tracheophyta</taxon>
        <taxon>Spermatophyta</taxon>
        <taxon>Magnoliopsida</taxon>
        <taxon>eudicotyledons</taxon>
        <taxon>Gunneridae</taxon>
        <taxon>Pentapetalae</taxon>
        <taxon>asterids</taxon>
        <taxon>lamiids</taxon>
        <taxon>Solanales</taxon>
        <taxon>Solanaceae</taxon>
        <taxon>Solanoideae</taxon>
        <taxon>Capsiceae</taxon>
        <taxon>Capsicum</taxon>
    </lineage>
</organism>
<proteinExistence type="predicted"/>
<dbReference type="EMBL" id="MLFT02000005">
    <property type="protein sequence ID" value="PHT48266.1"/>
    <property type="molecule type" value="Genomic_DNA"/>
</dbReference>
<dbReference type="Gene3D" id="3.30.450.60">
    <property type="match status" value="1"/>
</dbReference>
<evidence type="ECO:0000313" key="2">
    <source>
        <dbReference type="Proteomes" id="UP000224567"/>
    </source>
</evidence>
<protein>
    <submittedName>
        <fullName evidence="1">AP-1 complex subunit mu-2</fullName>
    </submittedName>
</protein>
<dbReference type="OrthoDB" id="1915474at2759"/>
<reference evidence="1 2" key="1">
    <citation type="journal article" date="2017" name="Genome Biol.">
        <title>New reference genome sequences of hot pepper reveal the massive evolution of plant disease-resistance genes by retroduplication.</title>
        <authorList>
            <person name="Kim S."/>
            <person name="Park J."/>
            <person name="Yeom S.I."/>
            <person name="Kim Y.M."/>
            <person name="Seo E."/>
            <person name="Kim K.T."/>
            <person name="Kim M.S."/>
            <person name="Lee J.M."/>
            <person name="Cheong K."/>
            <person name="Shin H.S."/>
            <person name="Kim S.B."/>
            <person name="Han K."/>
            <person name="Lee J."/>
            <person name="Park M."/>
            <person name="Lee H.A."/>
            <person name="Lee H.Y."/>
            <person name="Lee Y."/>
            <person name="Oh S."/>
            <person name="Lee J.H."/>
            <person name="Choi E."/>
            <person name="Choi E."/>
            <person name="Lee S.E."/>
            <person name="Jeon J."/>
            <person name="Kim H."/>
            <person name="Choi G."/>
            <person name="Song H."/>
            <person name="Lee J."/>
            <person name="Lee S.C."/>
            <person name="Kwon J.K."/>
            <person name="Lee H.Y."/>
            <person name="Koo N."/>
            <person name="Hong Y."/>
            <person name="Kim R.W."/>
            <person name="Kang W.H."/>
            <person name="Huh J.H."/>
            <person name="Kang B.C."/>
            <person name="Yang T.J."/>
            <person name="Lee Y.H."/>
            <person name="Bennetzen J.L."/>
            <person name="Choi D."/>
        </authorList>
    </citation>
    <scope>NUCLEOTIDE SEQUENCE [LARGE SCALE GENOMIC DNA]</scope>
    <source>
        <strain evidence="2">cv. PBC81</strain>
    </source>
</reference>
<dbReference type="STRING" id="33114.A0A2G2WSM2"/>
<dbReference type="InterPro" id="IPR011012">
    <property type="entry name" value="Longin-like_dom_sf"/>
</dbReference>